<evidence type="ECO:0000313" key="3">
    <source>
        <dbReference type="Proteomes" id="UP000019184"/>
    </source>
</evidence>
<protein>
    <submittedName>
        <fullName evidence="2">Uncharacterized protein</fullName>
    </submittedName>
</protein>
<dbReference type="Proteomes" id="UP000019184">
    <property type="component" value="Unassembled WGS sequence"/>
</dbReference>
<keyword evidence="3" id="KW-1185">Reference proteome</keyword>
<proteinExistence type="predicted"/>
<reference evidence="2 3" key="1">
    <citation type="journal article" date="2014" name="ISME J.">
        <title>Candidatus Competibacter-lineage genomes retrieved from metagenomes reveal functional metabolic diversity.</title>
        <authorList>
            <person name="McIlroy S.J."/>
            <person name="Albertsen M."/>
            <person name="Andresen E.K."/>
            <person name="Saunders A.M."/>
            <person name="Kristiansen R."/>
            <person name="Stokholm-Bjerregaard M."/>
            <person name="Nielsen K.L."/>
            <person name="Nielsen P.H."/>
        </authorList>
    </citation>
    <scope>NUCLEOTIDE SEQUENCE [LARGE SCALE GENOMIC DNA]</scope>
    <source>
        <strain evidence="2 3">Run_B_J11</strain>
    </source>
</reference>
<comment type="caution">
    <text evidence="2">The sequence shown here is derived from an EMBL/GenBank/DDBJ whole genome shotgun (WGS) entry which is preliminary data.</text>
</comment>
<gene>
    <name evidence="2" type="ORF">BN874_2130008</name>
</gene>
<organism evidence="2 3">
    <name type="scientific">Candidatus Contendobacter odensis Run_B_J11</name>
    <dbReference type="NCBI Taxonomy" id="1400861"/>
    <lineage>
        <taxon>Bacteria</taxon>
        <taxon>Pseudomonadati</taxon>
        <taxon>Pseudomonadota</taxon>
        <taxon>Gammaproteobacteria</taxon>
        <taxon>Candidatus Competibacteraceae</taxon>
        <taxon>Candidatus Contendibacter</taxon>
    </lineage>
</organism>
<evidence type="ECO:0000256" key="1">
    <source>
        <dbReference type="SAM" id="MobiDB-lite"/>
    </source>
</evidence>
<accession>A0A7U7GCC1</accession>
<dbReference type="EMBL" id="CBTK010000128">
    <property type="protein sequence ID" value="CDH45175.1"/>
    <property type="molecule type" value="Genomic_DNA"/>
</dbReference>
<dbReference type="AlphaFoldDB" id="A0A7U7GCC1"/>
<evidence type="ECO:0000313" key="2">
    <source>
        <dbReference type="EMBL" id="CDH45175.1"/>
    </source>
</evidence>
<sequence>MPDQSRSLIPADWTDWARPDPGAPATPDGQGTLLGSLSDLLHTRSLLDALLNRPSPFEERRHAKEPALSGKPTAQTGDLGASRRRATRRGPRQAGTTDRQDRHSRNETGGAPP</sequence>
<name>A0A7U7GCC1_9GAMM</name>
<feature type="region of interest" description="Disordered" evidence="1">
    <location>
        <begin position="52"/>
        <end position="113"/>
    </location>
</feature>
<feature type="region of interest" description="Disordered" evidence="1">
    <location>
        <begin position="1"/>
        <end position="35"/>
    </location>
</feature>
<feature type="compositionally biased region" description="Basic residues" evidence="1">
    <location>
        <begin position="82"/>
        <end position="91"/>
    </location>
</feature>
<feature type="compositionally biased region" description="Basic and acidic residues" evidence="1">
    <location>
        <begin position="56"/>
        <end position="65"/>
    </location>
</feature>